<dbReference type="InterPro" id="IPR004410">
    <property type="entry name" value="Malonyl_CoA-ACP_transAc_FabD"/>
</dbReference>
<dbReference type="EMBL" id="UOFM01000215">
    <property type="protein sequence ID" value="VAW77265.1"/>
    <property type="molecule type" value="Genomic_DNA"/>
</dbReference>
<keyword evidence="4 7" id="KW-0012">Acyltransferase</keyword>
<reference evidence="7" key="1">
    <citation type="submission" date="2018-06" db="EMBL/GenBank/DDBJ databases">
        <authorList>
            <person name="Zhirakovskaya E."/>
        </authorList>
    </citation>
    <scope>NUCLEOTIDE SEQUENCE</scope>
</reference>
<dbReference type="SUPFAM" id="SSF55048">
    <property type="entry name" value="Probable ACP-binding domain of malonyl-CoA ACP transacylase"/>
    <property type="match status" value="1"/>
</dbReference>
<evidence type="ECO:0000256" key="1">
    <source>
        <dbReference type="ARBA" id="ARBA00008217"/>
    </source>
</evidence>
<comment type="catalytic activity">
    <reaction evidence="5">
        <text>holo-[ACP] + malonyl-CoA = malonyl-[ACP] + CoA</text>
        <dbReference type="Rhea" id="RHEA:41792"/>
        <dbReference type="Rhea" id="RHEA-COMP:9623"/>
        <dbReference type="Rhea" id="RHEA-COMP:9685"/>
        <dbReference type="ChEBI" id="CHEBI:57287"/>
        <dbReference type="ChEBI" id="CHEBI:57384"/>
        <dbReference type="ChEBI" id="CHEBI:64479"/>
        <dbReference type="ChEBI" id="CHEBI:78449"/>
        <dbReference type="EC" id="2.3.1.39"/>
    </reaction>
</comment>
<accession>A0A3B0Y8Y4</accession>
<protein>
    <recommendedName>
        <fullName evidence="2">[acyl-carrier-protein] S-malonyltransferase</fullName>
        <ecNumber evidence="2">2.3.1.39</ecNumber>
    </recommendedName>
</protein>
<dbReference type="InterPro" id="IPR024925">
    <property type="entry name" value="Malonyl_CoA-ACP_transAc"/>
</dbReference>
<evidence type="ECO:0000256" key="3">
    <source>
        <dbReference type="ARBA" id="ARBA00022679"/>
    </source>
</evidence>
<feature type="non-terminal residue" evidence="7">
    <location>
        <position position="1"/>
    </location>
</feature>
<dbReference type="InterPro" id="IPR050858">
    <property type="entry name" value="Mal-CoA-ACP_Trans/PKS_FabD"/>
</dbReference>
<comment type="similarity">
    <text evidence="1">Belongs to the FabD family.</text>
</comment>
<dbReference type="GO" id="GO:0006633">
    <property type="term" value="P:fatty acid biosynthetic process"/>
    <property type="evidence" value="ECO:0007669"/>
    <property type="project" value="TreeGrafter"/>
</dbReference>
<evidence type="ECO:0000256" key="5">
    <source>
        <dbReference type="ARBA" id="ARBA00048462"/>
    </source>
</evidence>
<proteinExistence type="inferred from homology"/>
<dbReference type="InterPro" id="IPR014043">
    <property type="entry name" value="Acyl_transferase_dom"/>
</dbReference>
<dbReference type="GO" id="GO:0005829">
    <property type="term" value="C:cytosol"/>
    <property type="evidence" value="ECO:0007669"/>
    <property type="project" value="TreeGrafter"/>
</dbReference>
<evidence type="ECO:0000313" key="7">
    <source>
        <dbReference type="EMBL" id="VAW77265.1"/>
    </source>
</evidence>
<dbReference type="PIRSF" id="PIRSF000446">
    <property type="entry name" value="Mct"/>
    <property type="match status" value="1"/>
</dbReference>
<dbReference type="InterPro" id="IPR016036">
    <property type="entry name" value="Malonyl_transacylase_ACP-bd"/>
</dbReference>
<dbReference type="PANTHER" id="PTHR42681:SF1">
    <property type="entry name" value="MALONYL-COA-ACYL CARRIER PROTEIN TRANSACYLASE, MITOCHONDRIAL"/>
    <property type="match status" value="1"/>
</dbReference>
<keyword evidence="3 7" id="KW-0808">Transferase</keyword>
<evidence type="ECO:0000256" key="4">
    <source>
        <dbReference type="ARBA" id="ARBA00023315"/>
    </source>
</evidence>
<dbReference type="FunFam" id="3.30.70.250:FF:000001">
    <property type="entry name" value="Malonyl CoA-acyl carrier protein transacylase"/>
    <property type="match status" value="1"/>
</dbReference>
<dbReference type="Gene3D" id="3.30.70.250">
    <property type="entry name" value="Malonyl-CoA ACP transacylase, ACP-binding"/>
    <property type="match status" value="1"/>
</dbReference>
<feature type="domain" description="Malonyl-CoA:ACP transacylase (MAT)" evidence="6">
    <location>
        <begin position="23"/>
        <end position="316"/>
    </location>
</feature>
<gene>
    <name evidence="7" type="ORF">MNBD_GAMMA14-1900</name>
</gene>
<organism evidence="7">
    <name type="scientific">hydrothermal vent metagenome</name>
    <dbReference type="NCBI Taxonomy" id="652676"/>
    <lineage>
        <taxon>unclassified sequences</taxon>
        <taxon>metagenomes</taxon>
        <taxon>ecological metagenomes</taxon>
    </lineage>
</organism>
<dbReference type="SUPFAM" id="SSF52151">
    <property type="entry name" value="FabD/lysophospholipase-like"/>
    <property type="match status" value="1"/>
</dbReference>
<dbReference type="Gene3D" id="3.40.366.10">
    <property type="entry name" value="Malonyl-Coenzyme A Acyl Carrier Protein, domain 2"/>
    <property type="match status" value="1"/>
</dbReference>
<sequence length="327" mass="33980">SPQILIDSSTMTMSNTLSTLAMVFPGQGSQSVGMLSSLAETFSQVGETFAEASSVLGYDLWDRVQNGPAEALNQTACTQPAMLAAGVATWRCWQAKTDALPALMAGHSLGEYTALVCAGAIHFADAVALVEKRGEYMQNAVPAGVGAMAAILGLDDAQVEAVCVEAAQGEVVSAVNYNSPGQVVIAGNTSAVERAMELAKSAGAKRALPLPVSVPSHCSLMRPAAEQLAEQLSGIDIQTPVIPVIHNVDAVSHDDPAAIRAVLAAQLYRPVRWVGCVRVMHAQAISTLVEAGPGKVLAGLTKRIEKSLVGIPVQTVEDLDKAIDSVN</sequence>
<dbReference type="InterPro" id="IPR001227">
    <property type="entry name" value="Ac_transferase_dom_sf"/>
</dbReference>
<dbReference type="SMART" id="SM00827">
    <property type="entry name" value="PKS_AT"/>
    <property type="match status" value="1"/>
</dbReference>
<dbReference type="EC" id="2.3.1.39" evidence="2"/>
<evidence type="ECO:0000259" key="6">
    <source>
        <dbReference type="SMART" id="SM00827"/>
    </source>
</evidence>
<dbReference type="AlphaFoldDB" id="A0A3B0Y8Y4"/>
<dbReference type="GO" id="GO:0004314">
    <property type="term" value="F:[acyl-carrier-protein] S-malonyltransferase activity"/>
    <property type="evidence" value="ECO:0007669"/>
    <property type="project" value="UniProtKB-EC"/>
</dbReference>
<dbReference type="Pfam" id="PF00698">
    <property type="entry name" value="Acyl_transf_1"/>
    <property type="match status" value="1"/>
</dbReference>
<dbReference type="PANTHER" id="PTHR42681">
    <property type="entry name" value="MALONYL-COA-ACYL CARRIER PROTEIN TRANSACYLASE, MITOCHONDRIAL"/>
    <property type="match status" value="1"/>
</dbReference>
<name>A0A3B0Y8Y4_9ZZZZ</name>
<evidence type="ECO:0000256" key="2">
    <source>
        <dbReference type="ARBA" id="ARBA00013258"/>
    </source>
</evidence>
<dbReference type="InterPro" id="IPR016035">
    <property type="entry name" value="Acyl_Trfase/lysoPLipase"/>
</dbReference>
<dbReference type="NCBIfam" id="TIGR00128">
    <property type="entry name" value="fabD"/>
    <property type="match status" value="1"/>
</dbReference>